<dbReference type="OrthoDB" id="39063at10239"/>
<reference evidence="1 2" key="1">
    <citation type="submission" date="2017-06" db="EMBL/GenBank/DDBJ databases">
        <authorList>
            <person name="Kim H.J."/>
            <person name="Triplett B.A."/>
        </authorList>
    </citation>
    <scope>NUCLEOTIDE SEQUENCE [LARGE SCALE GENOMIC DNA]</scope>
</reference>
<keyword evidence="2" id="KW-1185">Reference proteome</keyword>
<proteinExistence type="predicted"/>
<evidence type="ECO:0000313" key="2">
    <source>
        <dbReference type="Proteomes" id="UP000223025"/>
    </source>
</evidence>
<organism evidence="1 2">
    <name type="scientific">Agrobacterium phage Atu_ph07</name>
    <dbReference type="NCBI Taxonomy" id="2024264"/>
    <lineage>
        <taxon>Viruses</taxon>
        <taxon>Duplodnaviria</taxon>
        <taxon>Heunggongvirae</taxon>
        <taxon>Uroviricota</taxon>
        <taxon>Caudoviricetes</taxon>
        <taxon>Polybotosvirus</taxon>
        <taxon>Polybotosvirus Atuph07</taxon>
    </lineage>
</organism>
<sequence>MTDRKTLLSYISDAHKDAYGFRPGNWEYYNSLTMEQLQAEADELSAAVCETIDRETAEKEASAKKFEVRVAEVIESGAKDRETALRWIFDAEDITADVEIYRGSYAAYHFNLPYGYFEKEYPQYQHE</sequence>
<dbReference type="KEGG" id="vg:40088011"/>
<dbReference type="RefSeq" id="YP_009611673.1">
    <property type="nucleotide sequence ID" value="NC_042013.1"/>
</dbReference>
<dbReference type="EMBL" id="MF403008">
    <property type="protein sequence ID" value="AUZ94820.1"/>
    <property type="molecule type" value="Genomic_DNA"/>
</dbReference>
<dbReference type="GeneID" id="40088011"/>
<dbReference type="Proteomes" id="UP000223025">
    <property type="component" value="Segment"/>
</dbReference>
<name>A0A2L0UZ84_9CAUD</name>
<protein>
    <submittedName>
        <fullName evidence="1">Uncharacterized protein</fullName>
    </submittedName>
</protein>
<evidence type="ECO:0000313" key="1">
    <source>
        <dbReference type="EMBL" id="AUZ94820.1"/>
    </source>
</evidence>
<accession>A0A2L0UZ84</accession>